<feature type="domain" description="PAC" evidence="4">
    <location>
        <begin position="87"/>
        <end position="139"/>
    </location>
</feature>
<dbReference type="CDD" id="cd00130">
    <property type="entry name" value="PAS"/>
    <property type="match status" value="1"/>
</dbReference>
<dbReference type="SUPFAM" id="SSF58104">
    <property type="entry name" value="Methyl-accepting chemotaxis protein (MCP) signaling domain"/>
    <property type="match status" value="1"/>
</dbReference>
<dbReference type="Proteomes" id="UP001220395">
    <property type="component" value="Chromosome"/>
</dbReference>
<evidence type="ECO:0000313" key="6">
    <source>
        <dbReference type="Proteomes" id="UP001220395"/>
    </source>
</evidence>
<dbReference type="Gene3D" id="6.10.250.3200">
    <property type="match status" value="1"/>
</dbReference>
<dbReference type="InterPro" id="IPR000700">
    <property type="entry name" value="PAS-assoc_C"/>
</dbReference>
<dbReference type="InterPro" id="IPR000014">
    <property type="entry name" value="PAS"/>
</dbReference>
<dbReference type="NCBIfam" id="TIGR00229">
    <property type="entry name" value="sensory_box"/>
    <property type="match status" value="1"/>
</dbReference>
<evidence type="ECO:0000259" key="3">
    <source>
        <dbReference type="PROSITE" id="PS50112"/>
    </source>
</evidence>
<feature type="domain" description="Methyl-accepting transducer" evidence="2">
    <location>
        <begin position="156"/>
        <end position="225"/>
    </location>
</feature>
<name>A0ABY7TQC8_9SPHN</name>
<dbReference type="Gene3D" id="3.30.450.20">
    <property type="entry name" value="PAS domain"/>
    <property type="match status" value="1"/>
</dbReference>
<protein>
    <submittedName>
        <fullName evidence="5">Methyl-accepting chemotaxis protein</fullName>
    </submittedName>
</protein>
<dbReference type="EMBL" id="CP117411">
    <property type="protein sequence ID" value="WCT75439.1"/>
    <property type="molecule type" value="Genomic_DNA"/>
</dbReference>
<proteinExistence type="predicted"/>
<dbReference type="PANTHER" id="PTHR24422">
    <property type="entry name" value="CHEMOTAXIS PROTEIN METHYLTRANSFERASE"/>
    <property type="match status" value="1"/>
</dbReference>
<sequence>MASDVTAAKLHAAEAAGTIAAIHRAAAVIEFDLNGHILDANEHFLALFGYRRADVVGQHHRMLCDEADTRTAAYERFWQRLGCGEYDASRYRRRARDGRPIWVQATYNPILDADGMPAKIVKIASDVTVQVQLEQEVQQRLEDSARFQAELTARGETLQHTLGQLATIVSTINGIAAQTNLLALNATIEAARAGEAGRGFAVVAGEVKKLASDTRRATEEAARMMASRGAAFGLQAA</sequence>
<dbReference type="SUPFAM" id="SSF55785">
    <property type="entry name" value="PYP-like sensor domain (PAS domain)"/>
    <property type="match status" value="1"/>
</dbReference>
<dbReference type="PROSITE" id="PS50112">
    <property type="entry name" value="PAS"/>
    <property type="match status" value="1"/>
</dbReference>
<feature type="domain" description="PAS" evidence="3">
    <location>
        <begin position="28"/>
        <end position="58"/>
    </location>
</feature>
<keyword evidence="1" id="KW-0807">Transducer</keyword>
<evidence type="ECO:0000259" key="2">
    <source>
        <dbReference type="PROSITE" id="PS50111"/>
    </source>
</evidence>
<dbReference type="Pfam" id="PF00015">
    <property type="entry name" value="MCPsignal"/>
    <property type="match status" value="1"/>
</dbReference>
<organism evidence="5 6">
    <name type="scientific">Sphingomonas naphthae</name>
    <dbReference type="NCBI Taxonomy" id="1813468"/>
    <lineage>
        <taxon>Bacteria</taxon>
        <taxon>Pseudomonadati</taxon>
        <taxon>Pseudomonadota</taxon>
        <taxon>Alphaproteobacteria</taxon>
        <taxon>Sphingomonadales</taxon>
        <taxon>Sphingomonadaceae</taxon>
        <taxon>Sphingomonas</taxon>
    </lineage>
</organism>
<evidence type="ECO:0000256" key="1">
    <source>
        <dbReference type="PROSITE-ProRule" id="PRU00284"/>
    </source>
</evidence>
<reference evidence="5 6" key="1">
    <citation type="submission" date="2023-02" db="EMBL/GenBank/DDBJ databases">
        <title>Genome sequence of Sphingomonas naphthae.</title>
        <authorList>
            <person name="Kim S."/>
            <person name="Heo J."/>
            <person name="Kwon S.-W."/>
        </authorList>
    </citation>
    <scope>NUCLEOTIDE SEQUENCE [LARGE SCALE GENOMIC DNA]</scope>
    <source>
        <strain evidence="5 6">KACC 18716</strain>
    </source>
</reference>
<dbReference type="SMART" id="SM00086">
    <property type="entry name" value="PAC"/>
    <property type="match status" value="1"/>
</dbReference>
<accession>A0ABY7TQC8</accession>
<evidence type="ECO:0000259" key="4">
    <source>
        <dbReference type="PROSITE" id="PS50113"/>
    </source>
</evidence>
<gene>
    <name evidence="5" type="ORF">PQ455_09800</name>
</gene>
<dbReference type="InterPro" id="IPR050903">
    <property type="entry name" value="Bact_Chemotaxis_MeTrfase"/>
</dbReference>
<dbReference type="Pfam" id="PF08447">
    <property type="entry name" value="PAS_3"/>
    <property type="match status" value="1"/>
</dbReference>
<dbReference type="InterPro" id="IPR004089">
    <property type="entry name" value="MCPsignal_dom"/>
</dbReference>
<dbReference type="PROSITE" id="PS50113">
    <property type="entry name" value="PAC"/>
    <property type="match status" value="1"/>
</dbReference>
<dbReference type="InterPro" id="IPR013655">
    <property type="entry name" value="PAS_fold_3"/>
</dbReference>
<keyword evidence="6" id="KW-1185">Reference proteome</keyword>
<dbReference type="InterPro" id="IPR001610">
    <property type="entry name" value="PAC"/>
</dbReference>
<dbReference type="InterPro" id="IPR035965">
    <property type="entry name" value="PAS-like_dom_sf"/>
</dbReference>
<dbReference type="PROSITE" id="PS50111">
    <property type="entry name" value="CHEMOTAXIS_TRANSDUC_2"/>
    <property type="match status" value="1"/>
</dbReference>
<evidence type="ECO:0000313" key="5">
    <source>
        <dbReference type="EMBL" id="WCT75439.1"/>
    </source>
</evidence>
<dbReference type="PANTHER" id="PTHR24422:SF10">
    <property type="entry name" value="CHEMOTAXIS PROTEIN METHYLTRANSFERASE 2"/>
    <property type="match status" value="1"/>
</dbReference>